<dbReference type="OrthoDB" id="9779834at2"/>
<evidence type="ECO:0000313" key="2">
    <source>
        <dbReference type="EMBL" id="TWU03516.1"/>
    </source>
</evidence>
<organism evidence="2 3">
    <name type="scientific">Neorhodopirellula pilleata</name>
    <dbReference type="NCBI Taxonomy" id="2714738"/>
    <lineage>
        <taxon>Bacteria</taxon>
        <taxon>Pseudomonadati</taxon>
        <taxon>Planctomycetota</taxon>
        <taxon>Planctomycetia</taxon>
        <taxon>Pirellulales</taxon>
        <taxon>Pirellulaceae</taxon>
        <taxon>Neorhodopirellula</taxon>
    </lineage>
</organism>
<accession>A0A5C6AWR9</accession>
<dbReference type="RefSeq" id="WP_146576015.1">
    <property type="nucleotide sequence ID" value="NZ_SJPM01000001.1"/>
</dbReference>
<proteinExistence type="predicted"/>
<comment type="caution">
    <text evidence="2">The sequence shown here is derived from an EMBL/GenBank/DDBJ whole genome shotgun (WGS) entry which is preliminary data.</text>
</comment>
<reference evidence="2 3" key="1">
    <citation type="submission" date="2019-02" db="EMBL/GenBank/DDBJ databases">
        <title>Deep-cultivation of Planctomycetes and their phenomic and genomic characterization uncovers novel biology.</title>
        <authorList>
            <person name="Wiegand S."/>
            <person name="Jogler M."/>
            <person name="Boedeker C."/>
            <person name="Pinto D."/>
            <person name="Vollmers J."/>
            <person name="Rivas-Marin E."/>
            <person name="Kohn T."/>
            <person name="Peeters S.H."/>
            <person name="Heuer A."/>
            <person name="Rast P."/>
            <person name="Oberbeckmann S."/>
            <person name="Bunk B."/>
            <person name="Jeske O."/>
            <person name="Meyerdierks A."/>
            <person name="Storesund J.E."/>
            <person name="Kallscheuer N."/>
            <person name="Luecker S."/>
            <person name="Lage O.M."/>
            <person name="Pohl T."/>
            <person name="Merkel B.J."/>
            <person name="Hornburger P."/>
            <person name="Mueller R.-W."/>
            <person name="Bruemmer F."/>
            <person name="Labrenz M."/>
            <person name="Spormann A.M."/>
            <person name="Op Den Camp H."/>
            <person name="Overmann J."/>
            <person name="Amann R."/>
            <person name="Jetten M.S.M."/>
            <person name="Mascher T."/>
            <person name="Medema M.H."/>
            <person name="Devos D.P."/>
            <person name="Kaster A.-K."/>
            <person name="Ovreas L."/>
            <person name="Rohde M."/>
            <person name="Galperin M.Y."/>
            <person name="Jogler C."/>
        </authorList>
    </citation>
    <scope>NUCLEOTIDE SEQUENCE [LARGE SCALE GENOMIC DNA]</scope>
    <source>
        <strain evidence="2 3">Pla100</strain>
    </source>
</reference>
<gene>
    <name evidence="2" type="ORF">Pla100_04430</name>
</gene>
<dbReference type="AlphaFoldDB" id="A0A5C6AWR9"/>
<dbReference type="InterPro" id="IPR017853">
    <property type="entry name" value="GH"/>
</dbReference>
<dbReference type="Proteomes" id="UP000316213">
    <property type="component" value="Unassembled WGS sequence"/>
</dbReference>
<name>A0A5C6AWR9_9BACT</name>
<dbReference type="InterPro" id="IPR029455">
    <property type="entry name" value="GHL15"/>
</dbReference>
<feature type="chain" id="PRO_5022969945" description="Glycosyl hydrolase-like 10 domain-containing protein" evidence="1">
    <location>
        <begin position="25"/>
        <end position="392"/>
    </location>
</feature>
<sequence precursor="true">MIRKLLLGLLAGTLIVTVQDAASANDAAKTQSRFPDFSWDRIPLYMHVRKATNFDENEIAFLAKFPLITFEKATGHQDHGSVEAGTLVAARAVKELNPNAKILYYRNVIVHYENYAADSEIKAIPHAFLVGKDGNENLVRGRVKSYDLSNPAVRDWWVRSCQNVVSDPAIDGVFLDGNIKALEEGYLRRDIGDTKKKETMDGYHKMIKQTREAIGTDELMVANILRARFPNGGLEYLPMFNGSYLEGFFHNVGNTSYEDYVAKGIASIQTAAKSGKIIAFTSGLSGAGNGSEMGIDEAHGEVSSDEAAAAALTYPLALFLICAEKYSYFRVHEGYAADNNSKWMRWFPEYDRPLGPPAGPAQRNGHLYHRSFEHAEVWLDIKNRLGKINWKP</sequence>
<dbReference type="EMBL" id="SJPM01000001">
    <property type="protein sequence ID" value="TWU03516.1"/>
    <property type="molecule type" value="Genomic_DNA"/>
</dbReference>
<evidence type="ECO:0008006" key="4">
    <source>
        <dbReference type="Google" id="ProtNLM"/>
    </source>
</evidence>
<evidence type="ECO:0000256" key="1">
    <source>
        <dbReference type="SAM" id="SignalP"/>
    </source>
</evidence>
<dbReference type="SUPFAM" id="SSF51445">
    <property type="entry name" value="(Trans)glycosidases"/>
    <property type="match status" value="1"/>
</dbReference>
<evidence type="ECO:0000313" key="3">
    <source>
        <dbReference type="Proteomes" id="UP000316213"/>
    </source>
</evidence>
<keyword evidence="1" id="KW-0732">Signal</keyword>
<feature type="signal peptide" evidence="1">
    <location>
        <begin position="1"/>
        <end position="24"/>
    </location>
</feature>
<dbReference type="Pfam" id="PF14885">
    <property type="entry name" value="GHL15"/>
    <property type="match status" value="1"/>
</dbReference>
<keyword evidence="3" id="KW-1185">Reference proteome</keyword>
<protein>
    <recommendedName>
        <fullName evidence="4">Glycosyl hydrolase-like 10 domain-containing protein</fullName>
    </recommendedName>
</protein>